<evidence type="ECO:0000313" key="2">
    <source>
        <dbReference type="EMBL" id="PIS05910.1"/>
    </source>
</evidence>
<dbReference type="EMBL" id="PEZY01000012">
    <property type="protein sequence ID" value="PIS05910.1"/>
    <property type="molecule type" value="Genomic_DNA"/>
</dbReference>
<gene>
    <name evidence="2" type="ORF">COT80_04035</name>
</gene>
<reference evidence="3" key="1">
    <citation type="submission" date="2017-09" db="EMBL/GenBank/DDBJ databases">
        <title>Depth-based differentiation of microbial function through sediment-hosted aquifers and enrichment of novel symbionts in the deep terrestrial subsurface.</title>
        <authorList>
            <person name="Probst A.J."/>
            <person name="Ladd B."/>
            <person name="Jarett J.K."/>
            <person name="Geller-Mcgrath D.E."/>
            <person name="Sieber C.M.K."/>
            <person name="Emerson J.B."/>
            <person name="Anantharaman K."/>
            <person name="Thomas B.C."/>
            <person name="Malmstrom R."/>
            <person name="Stieglmeier M."/>
            <person name="Klingl A."/>
            <person name="Woyke T."/>
            <person name="Ryan C.M."/>
            <person name="Banfield J.F."/>
        </authorList>
    </citation>
    <scope>NUCLEOTIDE SEQUENCE [LARGE SCALE GENOMIC DNA]</scope>
</reference>
<dbReference type="Pfam" id="PF09863">
    <property type="entry name" value="DUF2090"/>
    <property type="match status" value="1"/>
</dbReference>
<sequence>MDKQLLILPFDHRSSFSKNILGISGKLNLKQKKEISDLKKIIFEGFLTVYKKYDIKDYFGILVDEEYGLSVLKQAKKNKAIVCLPVEKSGQKELKFEYGSAFGLHIKKINPDYVKVLVRYNPLNKEVNKKQLARLKTLGDFCAKNNYKIILELLVPPTEYDLKKSKTEDKYNNTLRLKRSVGAIKEIKKFLAVDTWKLEYFSQAGWRKIIRTVGKNSKIILLGRGENKAVVDGWIEDAAGFSQIVGFAIGRTIFLEELKKYHAGKITKKTAILKISNNFDYFVKLWAKHKGFEL</sequence>
<comment type="caution">
    <text evidence="2">The sequence shown here is derived from an EMBL/GenBank/DDBJ whole genome shotgun (WGS) entry which is preliminary data.</text>
</comment>
<feature type="domain" description="DUF2090" evidence="1">
    <location>
        <begin position="3"/>
        <end position="289"/>
    </location>
</feature>
<accession>A0A2H0W5J5</accession>
<dbReference type="InterPro" id="IPR018659">
    <property type="entry name" value="DUF2090"/>
</dbReference>
<dbReference type="Gene3D" id="3.20.20.70">
    <property type="entry name" value="Aldolase class I"/>
    <property type="match status" value="1"/>
</dbReference>
<proteinExistence type="predicted"/>
<protein>
    <recommendedName>
        <fullName evidence="1">DUF2090 domain-containing protein</fullName>
    </recommendedName>
</protein>
<evidence type="ECO:0000313" key="3">
    <source>
        <dbReference type="Proteomes" id="UP000229056"/>
    </source>
</evidence>
<dbReference type="AlphaFoldDB" id="A0A2H0W5J5"/>
<dbReference type="Proteomes" id="UP000229056">
    <property type="component" value="Unassembled WGS sequence"/>
</dbReference>
<name>A0A2H0W5J5_9BACT</name>
<dbReference type="InterPro" id="IPR013785">
    <property type="entry name" value="Aldolase_TIM"/>
</dbReference>
<evidence type="ECO:0000259" key="1">
    <source>
        <dbReference type="Pfam" id="PF09863"/>
    </source>
</evidence>
<organism evidence="2 3">
    <name type="scientific">Candidatus Buchananbacteria bacterium CG10_big_fil_rev_8_21_14_0_10_33_19</name>
    <dbReference type="NCBI Taxonomy" id="1974525"/>
    <lineage>
        <taxon>Bacteria</taxon>
        <taxon>Candidatus Buchananiibacteriota</taxon>
    </lineage>
</organism>